<sequence length="589" mass="64993">MRFLSNILSTIIGLFLFVMILIFGLIFLGALLGGSNSSKVSVKENSVIELDLAKISSDYGGQYYIKDFDYKQVNNDGFVDVLRALEAAKTDTKIKGISIINGTNNLGLAQLSELRQKLDEFKQTGKFVVAYGDIYSQKHYYLNTIADTVYVNPVGALDFRGLGSEILFYKDFQEKTGIKMEVIRHGKYKSAVEPYLENTISEANREQNLVLLNSIWNSISAAISKSRNITVDSLNSIANNLAAQFPEDALALNMVDKVVYEDEYHNGIKHALGVAKNDAYNKVKIKDYAFDVANTVKSYEKVDKVAVIFAQGTILSGEGDVSYIGEGSIRRSIQEARNNKTVKAIVLRVDSPGGSALTSDLIWREIELTKNVKPVIVSMGNLAASGGYYISCNADKIYADPATITGSIGVFGVVPNIATLSNNIGIHASQVQTHKQAIGYSVFEPMTTDFRADVTKSIEKVYDTFIGRVAKGRNMTKEQVNEIAQGRVWTGAEAVKIGLVDELGSLDDAIAEAAKMAEVENYKVSDFPMYETDFEGILSKLFAFSFLQSKETLVKEYVGEQAYQALEQQKILQKMEGVQAILPYRLDIK</sequence>
<evidence type="ECO:0000256" key="7">
    <source>
        <dbReference type="SAM" id="Phobius"/>
    </source>
</evidence>
<evidence type="ECO:0000256" key="4">
    <source>
        <dbReference type="ARBA" id="ARBA00022801"/>
    </source>
</evidence>
<name>A0ABY6LXJ1_9FLAO</name>
<keyword evidence="10" id="KW-1185">Reference proteome</keyword>
<keyword evidence="3" id="KW-0645">Protease</keyword>
<evidence type="ECO:0000256" key="2">
    <source>
        <dbReference type="ARBA" id="ARBA00008683"/>
    </source>
</evidence>
<comment type="similarity">
    <text evidence="2">Belongs to the peptidase S49 family.</text>
</comment>
<organism evidence="9 10">
    <name type="scientific">Flavobacterium agricola</name>
    <dbReference type="NCBI Taxonomy" id="2870839"/>
    <lineage>
        <taxon>Bacteria</taxon>
        <taxon>Pseudomonadati</taxon>
        <taxon>Bacteroidota</taxon>
        <taxon>Flavobacteriia</taxon>
        <taxon>Flavobacteriales</taxon>
        <taxon>Flavobacteriaceae</taxon>
        <taxon>Flavobacterium</taxon>
    </lineage>
</organism>
<dbReference type="Pfam" id="PF01343">
    <property type="entry name" value="Peptidase_S49"/>
    <property type="match status" value="2"/>
</dbReference>
<protein>
    <submittedName>
        <fullName evidence="9">Signal peptide peptidase SppA</fullName>
    </submittedName>
</protein>
<keyword evidence="4" id="KW-0378">Hydrolase</keyword>
<dbReference type="Proteomes" id="UP001163328">
    <property type="component" value="Chromosome"/>
</dbReference>
<evidence type="ECO:0000259" key="8">
    <source>
        <dbReference type="Pfam" id="PF01343"/>
    </source>
</evidence>
<dbReference type="RefSeq" id="WP_264432701.1">
    <property type="nucleotide sequence ID" value="NZ_CP081495.1"/>
</dbReference>
<keyword evidence="5" id="KW-0720">Serine protease</keyword>
<dbReference type="PANTHER" id="PTHR33209">
    <property type="entry name" value="PROTEASE 4"/>
    <property type="match status" value="1"/>
</dbReference>
<dbReference type="InterPro" id="IPR004634">
    <property type="entry name" value="Pept_S49_pIV"/>
</dbReference>
<dbReference type="PIRSF" id="PIRSF001217">
    <property type="entry name" value="Protease_4_SppA"/>
    <property type="match status" value="1"/>
</dbReference>
<dbReference type="InterPro" id="IPR047272">
    <property type="entry name" value="S49_SppA_C"/>
</dbReference>
<dbReference type="InterPro" id="IPR002142">
    <property type="entry name" value="Peptidase_S49"/>
</dbReference>
<feature type="transmembrane region" description="Helical" evidence="7">
    <location>
        <begin position="7"/>
        <end position="32"/>
    </location>
</feature>
<keyword evidence="6 7" id="KW-0472">Membrane</keyword>
<keyword evidence="7" id="KW-0812">Transmembrane</keyword>
<dbReference type="Gene3D" id="3.90.226.10">
    <property type="entry name" value="2-enoyl-CoA Hydratase, Chain A, domain 1"/>
    <property type="match status" value="2"/>
</dbReference>
<reference evidence="9" key="1">
    <citation type="submission" date="2021-08" db="EMBL/GenBank/DDBJ databases">
        <title>Flavobacterium sp. strain CC-SYL302.</title>
        <authorList>
            <person name="Lin S.-Y."/>
            <person name="Lee T.-H."/>
            <person name="Young C.-C."/>
        </authorList>
    </citation>
    <scope>NUCLEOTIDE SEQUENCE</scope>
    <source>
        <strain evidence="9">CC-SYL302</strain>
    </source>
</reference>
<dbReference type="Gene3D" id="6.20.330.10">
    <property type="match status" value="1"/>
</dbReference>
<dbReference type="EMBL" id="CP081495">
    <property type="protein sequence ID" value="UYW00692.1"/>
    <property type="molecule type" value="Genomic_DNA"/>
</dbReference>
<comment type="subcellular location">
    <subcellularLocation>
        <location evidence="1">Membrane</location>
    </subcellularLocation>
</comment>
<dbReference type="PANTHER" id="PTHR33209:SF1">
    <property type="entry name" value="PEPTIDASE S49 DOMAIN-CONTAINING PROTEIN"/>
    <property type="match status" value="1"/>
</dbReference>
<dbReference type="InterPro" id="IPR004635">
    <property type="entry name" value="Pept_S49_SppA"/>
</dbReference>
<evidence type="ECO:0000313" key="9">
    <source>
        <dbReference type="EMBL" id="UYW00692.1"/>
    </source>
</evidence>
<proteinExistence type="inferred from homology"/>
<evidence type="ECO:0000256" key="3">
    <source>
        <dbReference type="ARBA" id="ARBA00022670"/>
    </source>
</evidence>
<dbReference type="InterPro" id="IPR047217">
    <property type="entry name" value="S49_SppA_67K_type_N"/>
</dbReference>
<gene>
    <name evidence="9" type="primary">sppA</name>
    <name evidence="9" type="ORF">K5I29_09135</name>
</gene>
<evidence type="ECO:0000256" key="6">
    <source>
        <dbReference type="ARBA" id="ARBA00023136"/>
    </source>
</evidence>
<dbReference type="CDD" id="cd07023">
    <property type="entry name" value="S49_Sppa_N_C"/>
    <property type="match status" value="1"/>
</dbReference>
<dbReference type="NCBIfam" id="TIGR00706">
    <property type="entry name" value="SppA_dom"/>
    <property type="match status" value="1"/>
</dbReference>
<evidence type="ECO:0000256" key="5">
    <source>
        <dbReference type="ARBA" id="ARBA00022825"/>
    </source>
</evidence>
<evidence type="ECO:0000313" key="10">
    <source>
        <dbReference type="Proteomes" id="UP001163328"/>
    </source>
</evidence>
<dbReference type="SUPFAM" id="SSF52096">
    <property type="entry name" value="ClpP/crotonase"/>
    <property type="match status" value="2"/>
</dbReference>
<keyword evidence="7" id="KW-1133">Transmembrane helix</keyword>
<dbReference type="NCBIfam" id="TIGR00705">
    <property type="entry name" value="SppA_67K"/>
    <property type="match status" value="1"/>
</dbReference>
<feature type="domain" description="Peptidase S49" evidence="8">
    <location>
        <begin position="369"/>
        <end position="519"/>
    </location>
</feature>
<feature type="domain" description="Peptidase S49" evidence="8">
    <location>
        <begin position="121"/>
        <end position="270"/>
    </location>
</feature>
<dbReference type="InterPro" id="IPR029045">
    <property type="entry name" value="ClpP/crotonase-like_dom_sf"/>
</dbReference>
<accession>A0ABY6LXJ1</accession>
<dbReference type="CDD" id="cd07018">
    <property type="entry name" value="S49_SppA_67K_type"/>
    <property type="match status" value="1"/>
</dbReference>
<evidence type="ECO:0000256" key="1">
    <source>
        <dbReference type="ARBA" id="ARBA00004370"/>
    </source>
</evidence>